<evidence type="ECO:0000313" key="2">
    <source>
        <dbReference type="Proteomes" id="UP000604046"/>
    </source>
</evidence>
<dbReference type="EMBL" id="CAJNDS010002434">
    <property type="protein sequence ID" value="CAE7471858.1"/>
    <property type="molecule type" value="Genomic_DNA"/>
</dbReference>
<comment type="caution">
    <text evidence="1">The sequence shown here is derived from an EMBL/GenBank/DDBJ whole genome shotgun (WGS) entry which is preliminary data.</text>
</comment>
<sequence>MSADSCKLEIWLDCRFSGSDGPAPLACDRRLLYSGATPGKRDLVCGAAGRVEDCDGKEMGAPELKVLFIGSGGEVHKHALEIMGHVDWAAFPN</sequence>
<accession>A0A812S8H1</accession>
<name>A0A812S8H1_9DINO</name>
<protein>
    <submittedName>
        <fullName evidence="1">AroB' protein</fullName>
    </submittedName>
</protein>
<gene>
    <name evidence="1" type="primary">aroB'</name>
    <name evidence="1" type="ORF">SNAT2548_LOCUS26495</name>
</gene>
<keyword evidence="2" id="KW-1185">Reference proteome</keyword>
<evidence type="ECO:0000313" key="1">
    <source>
        <dbReference type="EMBL" id="CAE7471858.1"/>
    </source>
</evidence>
<reference evidence="1" key="1">
    <citation type="submission" date="2021-02" db="EMBL/GenBank/DDBJ databases">
        <authorList>
            <person name="Dougan E. K."/>
            <person name="Rhodes N."/>
            <person name="Thang M."/>
            <person name="Chan C."/>
        </authorList>
    </citation>
    <scope>NUCLEOTIDE SEQUENCE</scope>
</reference>
<dbReference type="Proteomes" id="UP000604046">
    <property type="component" value="Unassembled WGS sequence"/>
</dbReference>
<proteinExistence type="predicted"/>
<organism evidence="1 2">
    <name type="scientific">Symbiodinium natans</name>
    <dbReference type="NCBI Taxonomy" id="878477"/>
    <lineage>
        <taxon>Eukaryota</taxon>
        <taxon>Sar</taxon>
        <taxon>Alveolata</taxon>
        <taxon>Dinophyceae</taxon>
        <taxon>Suessiales</taxon>
        <taxon>Symbiodiniaceae</taxon>
        <taxon>Symbiodinium</taxon>
    </lineage>
</organism>
<dbReference type="AlphaFoldDB" id="A0A812S8H1"/>
<dbReference type="OrthoDB" id="3275at2759"/>